<dbReference type="InterPro" id="IPR000617">
    <property type="entry name" value="Napin/2SS/CON"/>
</dbReference>
<name>A0A3P6A8E2_BRACM</name>
<keyword evidence="3" id="KW-0708">Seed storage protein</keyword>
<keyword evidence="4" id="KW-0732">Signal</keyword>
<dbReference type="SUPFAM" id="SSF47699">
    <property type="entry name" value="Bifunctional inhibitor/lipid-transfer protein/seed storage 2S albumin"/>
    <property type="match status" value="1"/>
</dbReference>
<dbReference type="SMART" id="SM00499">
    <property type="entry name" value="AAI"/>
    <property type="match status" value="1"/>
</dbReference>
<evidence type="ECO:0000256" key="2">
    <source>
        <dbReference type="ARBA" id="ARBA00022761"/>
    </source>
</evidence>
<dbReference type="AlphaFoldDB" id="A0A3P6A8E2"/>
<evidence type="ECO:0000256" key="1">
    <source>
        <dbReference type="ARBA" id="ARBA00008262"/>
    </source>
</evidence>
<evidence type="ECO:0000256" key="3">
    <source>
        <dbReference type="ARBA" id="ARBA00023129"/>
    </source>
</evidence>
<sequence>MANKLILVSATLALFFLLTNASIYRTVVELEEDDAINPMGPFGGKQKCRREFQQAQHLRACQQWLHKKGMQARRGPRALEEEFDFEDDMQLAGSPFSENQWGPQQGPSLREQCCNELYQEDQECVCPTLKQAAKSVRVQGQHGPFQSTRIYQIAKNLPNVCNMKQIGTCPFIAIPFFPPY</sequence>
<dbReference type="SMR" id="A0A3P6A8E2"/>
<reference evidence="6" key="1">
    <citation type="submission" date="2018-11" db="EMBL/GenBank/DDBJ databases">
        <authorList>
            <consortium name="Genoscope - CEA"/>
            <person name="William W."/>
        </authorList>
    </citation>
    <scope>NUCLEOTIDE SEQUENCE</scope>
</reference>
<feature type="chain" id="PRO_5018079363" description="Bifunctional inhibitor/plant lipid transfer protein/seed storage helical domain-containing protein" evidence="4">
    <location>
        <begin position="22"/>
        <end position="180"/>
    </location>
</feature>
<proteinExistence type="inferred from homology"/>
<keyword evidence="2" id="KW-0758">Storage protein</keyword>
<evidence type="ECO:0000256" key="4">
    <source>
        <dbReference type="SAM" id="SignalP"/>
    </source>
</evidence>
<dbReference type="GO" id="GO:0045735">
    <property type="term" value="F:nutrient reservoir activity"/>
    <property type="evidence" value="ECO:0007669"/>
    <property type="project" value="UniProtKB-KW"/>
</dbReference>
<dbReference type="Gene3D" id="1.10.110.10">
    <property type="entry name" value="Plant lipid-transfer and hydrophobic proteins"/>
    <property type="match status" value="1"/>
</dbReference>
<dbReference type="InterPro" id="IPR036312">
    <property type="entry name" value="Bifun_inhib/LTP/seed_sf"/>
</dbReference>
<feature type="domain" description="Bifunctional inhibitor/plant lipid transfer protein/seed storage helical" evidence="5">
    <location>
        <begin position="48"/>
        <end position="169"/>
    </location>
</feature>
<feature type="signal peptide" evidence="4">
    <location>
        <begin position="1"/>
        <end position="21"/>
    </location>
</feature>
<dbReference type="PRINTS" id="PR00496">
    <property type="entry name" value="NAPIN"/>
</dbReference>
<evidence type="ECO:0000313" key="6">
    <source>
        <dbReference type="EMBL" id="VDC83563.1"/>
    </source>
</evidence>
<dbReference type="PANTHER" id="PTHR35496">
    <property type="entry name" value="2S SEED STORAGE PROTEIN 1-RELATED"/>
    <property type="match status" value="1"/>
</dbReference>
<evidence type="ECO:0000259" key="5">
    <source>
        <dbReference type="SMART" id="SM00499"/>
    </source>
</evidence>
<accession>A0A3P6A8E2</accession>
<dbReference type="InterPro" id="IPR016140">
    <property type="entry name" value="Bifunc_inhib/LTP/seed_store"/>
</dbReference>
<organism evidence="6">
    <name type="scientific">Brassica campestris</name>
    <name type="common">Field mustard</name>
    <dbReference type="NCBI Taxonomy" id="3711"/>
    <lineage>
        <taxon>Eukaryota</taxon>
        <taxon>Viridiplantae</taxon>
        <taxon>Streptophyta</taxon>
        <taxon>Embryophyta</taxon>
        <taxon>Tracheophyta</taxon>
        <taxon>Spermatophyta</taxon>
        <taxon>Magnoliopsida</taxon>
        <taxon>eudicotyledons</taxon>
        <taxon>Gunneridae</taxon>
        <taxon>Pentapetalae</taxon>
        <taxon>rosids</taxon>
        <taxon>malvids</taxon>
        <taxon>Brassicales</taxon>
        <taxon>Brassicaceae</taxon>
        <taxon>Brassiceae</taxon>
        <taxon>Brassica</taxon>
    </lineage>
</organism>
<dbReference type="Pfam" id="PF00234">
    <property type="entry name" value="Tryp_alpha_amyl"/>
    <property type="match status" value="1"/>
</dbReference>
<protein>
    <recommendedName>
        <fullName evidence="5">Bifunctional inhibitor/plant lipid transfer protein/seed storage helical domain-containing protein</fullName>
    </recommendedName>
</protein>
<gene>
    <name evidence="6" type="ORF">BRAA03T14781Z</name>
</gene>
<dbReference type="EMBL" id="LR031572">
    <property type="protein sequence ID" value="VDC83563.1"/>
    <property type="molecule type" value="Genomic_DNA"/>
</dbReference>
<dbReference type="CDD" id="cd00261">
    <property type="entry name" value="AAI_SS"/>
    <property type="match status" value="1"/>
</dbReference>
<comment type="similarity">
    <text evidence="1">Belongs to the 2S seed storage albumins family.</text>
</comment>
<dbReference type="PANTHER" id="PTHR35496:SF13">
    <property type="entry name" value="BIFUNCTIONAL INHIBITOR_PLANT LIPID TRANSFER PROTEIN_SEED STORAGE HELICAL DOMAIN-CONTAINING PROTEIN"/>
    <property type="match status" value="1"/>
</dbReference>